<organism evidence="2 3">
    <name type="scientific">Ampelomyces quisqualis</name>
    <name type="common">Powdery mildew agent</name>
    <dbReference type="NCBI Taxonomy" id="50730"/>
    <lineage>
        <taxon>Eukaryota</taxon>
        <taxon>Fungi</taxon>
        <taxon>Dikarya</taxon>
        <taxon>Ascomycota</taxon>
        <taxon>Pezizomycotina</taxon>
        <taxon>Dothideomycetes</taxon>
        <taxon>Pleosporomycetidae</taxon>
        <taxon>Pleosporales</taxon>
        <taxon>Pleosporineae</taxon>
        <taxon>Phaeosphaeriaceae</taxon>
        <taxon>Ampelomyces</taxon>
    </lineage>
</organism>
<evidence type="ECO:0000256" key="1">
    <source>
        <dbReference type="SAM" id="MobiDB-lite"/>
    </source>
</evidence>
<dbReference type="AlphaFoldDB" id="A0A6A5QC24"/>
<reference evidence="2" key="1">
    <citation type="journal article" date="2020" name="Stud. Mycol.">
        <title>101 Dothideomycetes genomes: a test case for predicting lifestyles and emergence of pathogens.</title>
        <authorList>
            <person name="Haridas S."/>
            <person name="Albert R."/>
            <person name="Binder M."/>
            <person name="Bloem J."/>
            <person name="Labutti K."/>
            <person name="Salamov A."/>
            <person name="Andreopoulos B."/>
            <person name="Baker S."/>
            <person name="Barry K."/>
            <person name="Bills G."/>
            <person name="Bluhm B."/>
            <person name="Cannon C."/>
            <person name="Castanera R."/>
            <person name="Culley D."/>
            <person name="Daum C."/>
            <person name="Ezra D."/>
            <person name="Gonzalez J."/>
            <person name="Henrissat B."/>
            <person name="Kuo A."/>
            <person name="Liang C."/>
            <person name="Lipzen A."/>
            <person name="Lutzoni F."/>
            <person name="Magnuson J."/>
            <person name="Mondo S."/>
            <person name="Nolan M."/>
            <person name="Ohm R."/>
            <person name="Pangilinan J."/>
            <person name="Park H.-J."/>
            <person name="Ramirez L."/>
            <person name="Alfaro M."/>
            <person name="Sun H."/>
            <person name="Tritt A."/>
            <person name="Yoshinaga Y."/>
            <person name="Zwiers L.-H."/>
            <person name="Turgeon B."/>
            <person name="Goodwin S."/>
            <person name="Spatafora J."/>
            <person name="Crous P."/>
            <person name="Grigoriev I."/>
        </authorList>
    </citation>
    <scope>NUCLEOTIDE SEQUENCE</scope>
    <source>
        <strain evidence="2">HMLAC05119</strain>
    </source>
</reference>
<gene>
    <name evidence="2" type="ORF">BDU57DRAFT_362002</name>
</gene>
<evidence type="ECO:0000313" key="3">
    <source>
        <dbReference type="Proteomes" id="UP000800096"/>
    </source>
</evidence>
<dbReference type="EMBL" id="ML979140">
    <property type="protein sequence ID" value="KAF1912378.1"/>
    <property type="molecule type" value="Genomic_DNA"/>
</dbReference>
<accession>A0A6A5QC24</accession>
<protein>
    <submittedName>
        <fullName evidence="2">Uncharacterized protein</fullName>
    </submittedName>
</protein>
<name>A0A6A5QC24_AMPQU</name>
<proteinExistence type="predicted"/>
<keyword evidence="3" id="KW-1185">Reference proteome</keyword>
<dbReference type="Proteomes" id="UP000800096">
    <property type="component" value="Unassembled WGS sequence"/>
</dbReference>
<feature type="region of interest" description="Disordered" evidence="1">
    <location>
        <begin position="17"/>
        <end position="41"/>
    </location>
</feature>
<evidence type="ECO:0000313" key="2">
    <source>
        <dbReference type="EMBL" id="KAF1912378.1"/>
    </source>
</evidence>
<sequence>MSAMELESTISIACAASSSHAAKPTPRPALYHSSSTPSPSARVPYPTWDMSYAIPIAGSLNPPASIRTSSFTTR</sequence>